<dbReference type="AlphaFoldDB" id="A0A0V0GJX6"/>
<name>A0A0V0GJX6_SOLCH</name>
<reference evidence="2" key="1">
    <citation type="submission" date="2015-12" db="EMBL/GenBank/DDBJ databases">
        <title>Gene expression during late stages of embryo sac development: a critical building block for successful pollen-pistil interactions.</title>
        <authorList>
            <person name="Liu Y."/>
            <person name="Joly V."/>
            <person name="Sabar M."/>
            <person name="Matton D.P."/>
        </authorList>
    </citation>
    <scope>NUCLEOTIDE SEQUENCE</scope>
</reference>
<keyword evidence="1" id="KW-1133">Transmembrane helix</keyword>
<feature type="transmembrane region" description="Helical" evidence="1">
    <location>
        <begin position="49"/>
        <end position="71"/>
    </location>
</feature>
<sequence length="86" mass="9500">MSQDIARTSLAIFLCQLVIFSHRVFELSSLSLASSFNSLSLNAISFVPLILHHQFLNGVYLLSFFLMLAYFSSRSISLCGGGLCFS</sequence>
<protein>
    <submittedName>
        <fullName evidence="2">Putative ovule protein</fullName>
    </submittedName>
</protein>
<keyword evidence="1" id="KW-0812">Transmembrane</keyword>
<proteinExistence type="predicted"/>
<accession>A0A0V0GJX6</accession>
<dbReference type="EMBL" id="GEDG01036828">
    <property type="protein sequence ID" value="JAP08485.1"/>
    <property type="molecule type" value="Transcribed_RNA"/>
</dbReference>
<keyword evidence="1" id="KW-0472">Membrane</keyword>
<organism evidence="2">
    <name type="scientific">Solanum chacoense</name>
    <name type="common">Chaco potato</name>
    <dbReference type="NCBI Taxonomy" id="4108"/>
    <lineage>
        <taxon>Eukaryota</taxon>
        <taxon>Viridiplantae</taxon>
        <taxon>Streptophyta</taxon>
        <taxon>Embryophyta</taxon>
        <taxon>Tracheophyta</taxon>
        <taxon>Spermatophyta</taxon>
        <taxon>Magnoliopsida</taxon>
        <taxon>eudicotyledons</taxon>
        <taxon>Gunneridae</taxon>
        <taxon>Pentapetalae</taxon>
        <taxon>asterids</taxon>
        <taxon>lamiids</taxon>
        <taxon>Solanales</taxon>
        <taxon>Solanaceae</taxon>
        <taxon>Solanoideae</taxon>
        <taxon>Solaneae</taxon>
        <taxon>Solanum</taxon>
    </lineage>
</organism>
<evidence type="ECO:0000313" key="2">
    <source>
        <dbReference type="EMBL" id="JAP08485.1"/>
    </source>
</evidence>
<evidence type="ECO:0000256" key="1">
    <source>
        <dbReference type="SAM" id="Phobius"/>
    </source>
</evidence>